<dbReference type="Proteomes" id="UP000016986">
    <property type="component" value="Unassembled WGS sequence"/>
</dbReference>
<keyword evidence="3" id="KW-1185">Reference proteome</keyword>
<dbReference type="InterPro" id="IPR008551">
    <property type="entry name" value="TANGO2"/>
</dbReference>
<dbReference type="EMBL" id="BATA01000062">
    <property type="protein sequence ID" value="GAD53364.1"/>
    <property type="molecule type" value="Genomic_DNA"/>
</dbReference>
<dbReference type="Gene3D" id="3.60.60.10">
    <property type="entry name" value="Penicillin V Acylase, Chain A"/>
    <property type="match status" value="1"/>
</dbReference>
<name>U3A6U4_9EURY</name>
<dbReference type="RefSeq" id="WP_021780548.1">
    <property type="nucleotide sequence ID" value="NZ_BATA01000062.1"/>
</dbReference>
<dbReference type="eggNOG" id="arCOG06429">
    <property type="taxonomic scope" value="Archaea"/>
</dbReference>
<dbReference type="AlphaFoldDB" id="U3A6U4"/>
<dbReference type="PANTHER" id="PTHR17985:SF8">
    <property type="entry name" value="TRANSPORT AND GOLGI ORGANIZATION PROTEIN 2 HOMOLOG"/>
    <property type="match status" value="1"/>
</dbReference>
<gene>
    <name evidence="2" type="ORF">MBEHAL_2124</name>
</gene>
<dbReference type="OrthoDB" id="312503at2157"/>
<organism evidence="2 3">
    <name type="scientific">Halarchaeum acidiphilum MH1-52-1</name>
    <dbReference type="NCBI Taxonomy" id="1261545"/>
    <lineage>
        <taxon>Archaea</taxon>
        <taxon>Methanobacteriati</taxon>
        <taxon>Methanobacteriota</taxon>
        <taxon>Stenosarchaea group</taxon>
        <taxon>Halobacteria</taxon>
        <taxon>Halobacteriales</taxon>
        <taxon>Halobacteriaceae</taxon>
    </lineage>
</organism>
<feature type="compositionally biased region" description="Basic and acidic residues" evidence="1">
    <location>
        <begin position="34"/>
        <end position="47"/>
    </location>
</feature>
<protein>
    <submittedName>
        <fullName evidence="2">Hypotheical conserved protein</fullName>
    </submittedName>
</protein>
<accession>U3A6U4</accession>
<dbReference type="PANTHER" id="PTHR17985">
    <property type="entry name" value="SER/THR-RICH PROTEIN T10 IN DGCR REGION"/>
    <property type="match status" value="1"/>
</dbReference>
<sequence>MCTLAVAWNVYDDAPIVVAANRDEATGRPSSPPRVRDDSDGSRVLAPRDEEAGGTWIGVTESGFYVGITNRWSDLDAGRSRGLLVGDALRAGGAEVARELVAREVRERQYAGFNLVVADADSAYLLRWDGDLRVSALDPGVTVVTTSGAPDAAERRERVRAALTTRRPRTAAGFRGRAKRVLSDGDIGACLHGYGYGTRSASAITVGERIRYEFADGPPCRTSYRRVGGFERTRTGEWRSDGHI</sequence>
<reference evidence="2 3" key="1">
    <citation type="submission" date="2013-09" db="EMBL/GenBank/DDBJ databases">
        <title>Whole genome sequencing of Halarchaeum acidiphilum strain MH1-52-1.</title>
        <authorList>
            <person name="Shimane Y."/>
            <person name="Minegishi H."/>
            <person name="Nishi S."/>
            <person name="Echigo A."/>
            <person name="Shuto A."/>
            <person name="Konishi M."/>
            <person name="Ito T."/>
            <person name="Ohkuma M."/>
            <person name="Ohta Y."/>
            <person name="Nagano Y."/>
            <person name="Tsubouchi T."/>
            <person name="Mori K."/>
            <person name="Usui K."/>
            <person name="Kamekura M."/>
            <person name="Usami R."/>
            <person name="Takaki Y."/>
            <person name="Hatada Y."/>
        </authorList>
    </citation>
    <scope>NUCLEOTIDE SEQUENCE [LARGE SCALE GENOMIC DNA]</scope>
    <source>
        <strain evidence="2 3">JCM 16109</strain>
    </source>
</reference>
<evidence type="ECO:0000313" key="3">
    <source>
        <dbReference type="Proteomes" id="UP000016986"/>
    </source>
</evidence>
<feature type="region of interest" description="Disordered" evidence="1">
    <location>
        <begin position="22"/>
        <end position="47"/>
    </location>
</feature>
<proteinExistence type="predicted"/>
<comment type="caution">
    <text evidence="2">The sequence shown here is derived from an EMBL/GenBank/DDBJ whole genome shotgun (WGS) entry which is preliminary data.</text>
</comment>
<evidence type="ECO:0000313" key="2">
    <source>
        <dbReference type="EMBL" id="GAD53364.1"/>
    </source>
</evidence>
<evidence type="ECO:0000256" key="1">
    <source>
        <dbReference type="SAM" id="MobiDB-lite"/>
    </source>
</evidence>
<dbReference type="Pfam" id="PF05742">
    <property type="entry name" value="TANGO2"/>
    <property type="match status" value="1"/>
</dbReference>